<dbReference type="AlphaFoldDB" id="A0A368W5Y5"/>
<reference evidence="1 2" key="1">
    <citation type="submission" date="2018-07" db="EMBL/GenBank/DDBJ databases">
        <title>Genomic Encyclopedia of Type Strains, Phase III (KMG-III): the genomes of soil and plant-associated and newly described type strains.</title>
        <authorList>
            <person name="Whitman W."/>
        </authorList>
    </citation>
    <scope>NUCLEOTIDE SEQUENCE [LARGE SCALE GENOMIC DNA]</scope>
    <source>
        <strain evidence="1 2">CECT 7506</strain>
    </source>
</reference>
<dbReference type="NCBIfam" id="TIGR00099">
    <property type="entry name" value="Cof-subfamily"/>
    <property type="match status" value="1"/>
</dbReference>
<keyword evidence="2" id="KW-1185">Reference proteome</keyword>
<evidence type="ECO:0000313" key="1">
    <source>
        <dbReference type="EMBL" id="RCW47534.1"/>
    </source>
</evidence>
<dbReference type="InterPro" id="IPR000150">
    <property type="entry name" value="Cof"/>
</dbReference>
<dbReference type="PANTHER" id="PTHR10000">
    <property type="entry name" value="PHOSPHOSERINE PHOSPHATASE"/>
    <property type="match status" value="1"/>
</dbReference>
<dbReference type="InterPro" id="IPR006379">
    <property type="entry name" value="HAD-SF_hydro_IIB"/>
</dbReference>
<accession>A0A368W5Y5</accession>
<dbReference type="Pfam" id="PF08282">
    <property type="entry name" value="Hydrolase_3"/>
    <property type="match status" value="1"/>
</dbReference>
<dbReference type="RefSeq" id="WP_114380878.1">
    <property type="nucleotide sequence ID" value="NZ_QPJD01000008.1"/>
</dbReference>
<dbReference type="GO" id="GO:0005829">
    <property type="term" value="C:cytosol"/>
    <property type="evidence" value="ECO:0007669"/>
    <property type="project" value="TreeGrafter"/>
</dbReference>
<protein>
    <recommendedName>
        <fullName evidence="3">Cof subfamily protein (Haloacid dehalogenase superfamily)/HAD superfamily hydrolase (TIGR01484 family)</fullName>
    </recommendedName>
</protein>
<dbReference type="SFLD" id="SFLDG01144">
    <property type="entry name" value="C2.B.4:_PGP_Like"/>
    <property type="match status" value="1"/>
</dbReference>
<dbReference type="Gene3D" id="3.30.1240.10">
    <property type="match status" value="1"/>
</dbReference>
<evidence type="ECO:0008006" key="3">
    <source>
        <dbReference type="Google" id="ProtNLM"/>
    </source>
</evidence>
<dbReference type="PANTHER" id="PTHR10000:SF25">
    <property type="entry name" value="PHOSPHATASE YKRA-RELATED"/>
    <property type="match status" value="1"/>
</dbReference>
<dbReference type="OrthoDB" id="9810101at2"/>
<organism evidence="1 2">
    <name type="scientific">Paenibacillus prosopidis</name>
    <dbReference type="NCBI Taxonomy" id="630520"/>
    <lineage>
        <taxon>Bacteria</taxon>
        <taxon>Bacillati</taxon>
        <taxon>Bacillota</taxon>
        <taxon>Bacilli</taxon>
        <taxon>Bacillales</taxon>
        <taxon>Paenibacillaceae</taxon>
        <taxon>Paenibacillus</taxon>
    </lineage>
</organism>
<dbReference type="CDD" id="cd07517">
    <property type="entry name" value="HAD_HPP"/>
    <property type="match status" value="1"/>
</dbReference>
<gene>
    <name evidence="1" type="ORF">DFP97_108149</name>
</gene>
<dbReference type="Gene3D" id="3.40.50.1000">
    <property type="entry name" value="HAD superfamily/HAD-like"/>
    <property type="match status" value="1"/>
</dbReference>
<name>A0A368W5Y5_9BACL</name>
<evidence type="ECO:0000313" key="2">
    <source>
        <dbReference type="Proteomes" id="UP000252415"/>
    </source>
</evidence>
<sequence length="257" mass="29121">MSYKIVFFDIDGTLVDSNKKISIETKNAIRRLKEQAIEVVLATGRAPFQFLDILEELEIDSYISFTGSYVVYKGKLIYEQCLEREILRKLELSAAQTLHPLVFLNGKACYANADEHPHIVESFHYLQLERPSYDPDAGLENDVHQLMLYCQDHESASYLSDFPEFRFIRWHEVAMDVLPNGASKARGVELILKEIGISPEEAIAFGDSLNDIEMLSYVGMGIAMENAHQELFPHAKFITKSNNDQGISHGLKYAGVI</sequence>
<dbReference type="PROSITE" id="PS01229">
    <property type="entry name" value="COF_2"/>
    <property type="match status" value="1"/>
</dbReference>
<dbReference type="EMBL" id="QPJD01000008">
    <property type="protein sequence ID" value="RCW47534.1"/>
    <property type="molecule type" value="Genomic_DNA"/>
</dbReference>
<comment type="caution">
    <text evidence="1">The sequence shown here is derived from an EMBL/GenBank/DDBJ whole genome shotgun (WGS) entry which is preliminary data.</text>
</comment>
<dbReference type="GO" id="GO:0000287">
    <property type="term" value="F:magnesium ion binding"/>
    <property type="evidence" value="ECO:0007669"/>
    <property type="project" value="TreeGrafter"/>
</dbReference>
<proteinExistence type="predicted"/>
<dbReference type="Proteomes" id="UP000252415">
    <property type="component" value="Unassembled WGS sequence"/>
</dbReference>
<dbReference type="InterPro" id="IPR023214">
    <property type="entry name" value="HAD_sf"/>
</dbReference>
<dbReference type="GO" id="GO:0016791">
    <property type="term" value="F:phosphatase activity"/>
    <property type="evidence" value="ECO:0007669"/>
    <property type="project" value="TreeGrafter"/>
</dbReference>
<dbReference type="NCBIfam" id="TIGR01484">
    <property type="entry name" value="HAD-SF-IIB"/>
    <property type="match status" value="1"/>
</dbReference>
<dbReference type="SFLD" id="SFLDS00003">
    <property type="entry name" value="Haloacid_Dehalogenase"/>
    <property type="match status" value="1"/>
</dbReference>
<dbReference type="SFLD" id="SFLDG01140">
    <property type="entry name" value="C2.B:_Phosphomannomutase_and_P"/>
    <property type="match status" value="1"/>
</dbReference>
<dbReference type="SUPFAM" id="SSF56784">
    <property type="entry name" value="HAD-like"/>
    <property type="match status" value="1"/>
</dbReference>
<dbReference type="InterPro" id="IPR036412">
    <property type="entry name" value="HAD-like_sf"/>
</dbReference>